<organism evidence="2">
    <name type="scientific">Symploca sp. SIO1C4</name>
    <dbReference type="NCBI Taxonomy" id="2607765"/>
    <lineage>
        <taxon>Bacteria</taxon>
        <taxon>Bacillati</taxon>
        <taxon>Cyanobacteriota</taxon>
        <taxon>Cyanophyceae</taxon>
        <taxon>Coleofasciculales</taxon>
        <taxon>Coleofasciculaceae</taxon>
        <taxon>Symploca</taxon>
    </lineage>
</organism>
<dbReference type="SUPFAM" id="SSF56436">
    <property type="entry name" value="C-type lectin-like"/>
    <property type="match status" value="1"/>
</dbReference>
<protein>
    <submittedName>
        <fullName evidence="2">Formylglycine-generating enzyme family protein</fullName>
    </submittedName>
</protein>
<dbReference type="InterPro" id="IPR051043">
    <property type="entry name" value="Sulfatase_Mod_Factor_Kinase"/>
</dbReference>
<dbReference type="PANTHER" id="PTHR23150:SF19">
    <property type="entry name" value="FORMYLGLYCINE-GENERATING ENZYME"/>
    <property type="match status" value="1"/>
</dbReference>
<dbReference type="EMBL" id="JAAHFQ010000739">
    <property type="protein sequence ID" value="NER31176.1"/>
    <property type="molecule type" value="Genomic_DNA"/>
</dbReference>
<dbReference type="AlphaFoldDB" id="A0A6B3NC97"/>
<dbReference type="InterPro" id="IPR005532">
    <property type="entry name" value="SUMF_dom"/>
</dbReference>
<dbReference type="Pfam" id="PF03781">
    <property type="entry name" value="FGE-sulfatase"/>
    <property type="match status" value="1"/>
</dbReference>
<name>A0A6B3NC97_9CYAN</name>
<dbReference type="InterPro" id="IPR042095">
    <property type="entry name" value="SUMF_sf"/>
</dbReference>
<accession>A0A6B3NC97</accession>
<dbReference type="PANTHER" id="PTHR23150">
    <property type="entry name" value="SULFATASE MODIFYING FACTOR 1, 2"/>
    <property type="match status" value="1"/>
</dbReference>
<dbReference type="Gene3D" id="3.90.1580.10">
    <property type="entry name" value="paralog of FGE (formylglycine-generating enzyme)"/>
    <property type="match status" value="1"/>
</dbReference>
<evidence type="ECO:0000313" key="2">
    <source>
        <dbReference type="EMBL" id="NER31176.1"/>
    </source>
</evidence>
<reference evidence="2" key="1">
    <citation type="submission" date="2019-11" db="EMBL/GenBank/DDBJ databases">
        <title>Genomic insights into an expanded diversity of filamentous marine cyanobacteria reveals the extraordinary biosynthetic potential of Moorea and Okeania.</title>
        <authorList>
            <person name="Ferreira Leao T."/>
            <person name="Wang M."/>
            <person name="Moss N."/>
            <person name="Da Silva R."/>
            <person name="Sanders J."/>
            <person name="Nurk S."/>
            <person name="Gurevich A."/>
            <person name="Humphrey G."/>
            <person name="Reher R."/>
            <person name="Zhu Q."/>
            <person name="Belda-Ferre P."/>
            <person name="Glukhov E."/>
            <person name="Rex R."/>
            <person name="Dorrestein P.C."/>
            <person name="Knight R."/>
            <person name="Pevzner P."/>
            <person name="Gerwick W.H."/>
            <person name="Gerwick L."/>
        </authorList>
    </citation>
    <scope>NUCLEOTIDE SEQUENCE</scope>
    <source>
        <strain evidence="2">SIO1C4</strain>
    </source>
</reference>
<dbReference type="GO" id="GO:0120147">
    <property type="term" value="F:formylglycine-generating oxidase activity"/>
    <property type="evidence" value="ECO:0007669"/>
    <property type="project" value="TreeGrafter"/>
</dbReference>
<proteinExistence type="predicted"/>
<feature type="non-terminal residue" evidence="2">
    <location>
        <position position="147"/>
    </location>
</feature>
<evidence type="ECO:0000259" key="1">
    <source>
        <dbReference type="Pfam" id="PF03781"/>
    </source>
</evidence>
<comment type="caution">
    <text evidence="2">The sequence shown here is derived from an EMBL/GenBank/DDBJ whole genome shotgun (WGS) entry which is preliminary data.</text>
</comment>
<feature type="domain" description="Sulfatase-modifying factor enzyme-like" evidence="1">
    <location>
        <begin position="8"/>
        <end position="147"/>
    </location>
</feature>
<gene>
    <name evidence="2" type="ORF">F6J89_27035</name>
</gene>
<dbReference type="InterPro" id="IPR016187">
    <property type="entry name" value="CTDL_fold"/>
</dbReference>
<sequence length="147" mass="17208">MILNSLQEAEWEYACRALTKTPFHFGGTITDKLANYRASHTYASEPKGEYREQTTPVGMFPPNAFGLYDMHGNVYEWCADDWHDNYQGAPNDGSAWVEENNNDNNNHYQVLRGGAWFYIPTYCRCAYRNDIDIWRRDDILYNIGFRI</sequence>